<dbReference type="EMBL" id="CACVAW010000040">
    <property type="protein sequence ID" value="CAA6810265.1"/>
    <property type="molecule type" value="Genomic_DNA"/>
</dbReference>
<reference evidence="1" key="1">
    <citation type="submission" date="2020-01" db="EMBL/GenBank/DDBJ databases">
        <authorList>
            <person name="Meier V. D."/>
            <person name="Meier V D."/>
        </authorList>
    </citation>
    <scope>NUCLEOTIDE SEQUENCE</scope>
    <source>
        <strain evidence="1">HLG_WM_MAG_12</strain>
    </source>
</reference>
<name>A0A6S6T0A7_9BACT</name>
<evidence type="ECO:0000313" key="1">
    <source>
        <dbReference type="EMBL" id="CAA6810265.1"/>
    </source>
</evidence>
<sequence length="255" mass="29741">MGLLSKFFYECFVSINIKDDSYEIYYEVYNKFKVIKTELIHTKLSSKELSHEIKKLQKQYKKVYIGTITSHNSQNIIDYNIDFIGAKKSEYKTVFLDHKWGVGISKEILDSTNKIMKTNDFDFIISIYLLAFFEVNKMNTSNSSTLVIYENSDFYLVAIMKNQKFICGNIYNSKDIKRYEKSDIIYNSCVSLIEDFYKTTFDNFVEEAVIISHQEIAEDVISSLKDKLLLSVQKEENSEISKSIISIMKKEASVK</sequence>
<dbReference type="AlphaFoldDB" id="A0A6S6T0A7"/>
<proteinExistence type="predicted"/>
<accession>A0A6S6T0A7</accession>
<organism evidence="1">
    <name type="scientific">uncultured Campylobacterales bacterium</name>
    <dbReference type="NCBI Taxonomy" id="352960"/>
    <lineage>
        <taxon>Bacteria</taxon>
        <taxon>Pseudomonadati</taxon>
        <taxon>Campylobacterota</taxon>
        <taxon>Epsilonproteobacteria</taxon>
        <taxon>Campylobacterales</taxon>
        <taxon>environmental samples</taxon>
    </lineage>
</organism>
<protein>
    <submittedName>
        <fullName evidence="1">Uncharacterized protein</fullName>
    </submittedName>
</protein>
<gene>
    <name evidence="1" type="ORF">HELGO_WM5977</name>
</gene>